<dbReference type="GO" id="GO:0046872">
    <property type="term" value="F:metal ion binding"/>
    <property type="evidence" value="ECO:0007669"/>
    <property type="project" value="UniProtKB-KW"/>
</dbReference>
<dbReference type="PANTHER" id="PTHR46491:SF3">
    <property type="entry name" value="CDGSH IRON-SULFUR DOMAIN-CONTAINING PROTEIN 3, MITOCHONDRIAL"/>
    <property type="match status" value="1"/>
</dbReference>
<dbReference type="InterPro" id="IPR018967">
    <property type="entry name" value="FeS-contain_CDGSH-typ"/>
</dbReference>
<dbReference type="Gene3D" id="3.40.5.90">
    <property type="entry name" value="CDGSH iron-sulfur domain, mitoNEET-type"/>
    <property type="match status" value="2"/>
</dbReference>
<dbReference type="GO" id="GO:0005737">
    <property type="term" value="C:cytoplasm"/>
    <property type="evidence" value="ECO:0007669"/>
    <property type="project" value="UniProtKB-ARBA"/>
</dbReference>
<dbReference type="Proteomes" id="UP000019141">
    <property type="component" value="Unassembled WGS sequence"/>
</dbReference>
<feature type="domain" description="Iron-binding zinc finger CDGSH type" evidence="5">
    <location>
        <begin position="180"/>
        <end position="217"/>
    </location>
</feature>
<evidence type="ECO:0000256" key="4">
    <source>
        <dbReference type="ARBA" id="ARBA00023014"/>
    </source>
</evidence>
<keyword evidence="2" id="KW-0479">Metal-binding</keyword>
<dbReference type="PATRIC" id="fig|1429438.4.peg.7679"/>
<dbReference type="InterPro" id="IPR016548">
    <property type="entry name" value="UCP009180"/>
</dbReference>
<dbReference type="AlphaFoldDB" id="W4L563"/>
<dbReference type="SMART" id="SM00704">
    <property type="entry name" value="ZnF_CDGSH"/>
    <property type="match status" value="2"/>
</dbReference>
<dbReference type="EMBL" id="AZHW01001324">
    <property type="protein sequence ID" value="ETW93029.1"/>
    <property type="molecule type" value="Genomic_DNA"/>
</dbReference>
<feature type="non-terminal residue" evidence="6">
    <location>
        <position position="1"/>
    </location>
</feature>
<dbReference type="HOGENOM" id="CLU_1258435_0_0_7"/>
<protein>
    <recommendedName>
        <fullName evidence="5">Iron-binding zinc finger CDGSH type domain-containing protein</fullName>
    </recommendedName>
</protein>
<accession>W4L563</accession>
<dbReference type="GO" id="GO:0051537">
    <property type="term" value="F:2 iron, 2 sulfur cluster binding"/>
    <property type="evidence" value="ECO:0007669"/>
    <property type="project" value="UniProtKB-KW"/>
</dbReference>
<dbReference type="PANTHER" id="PTHR46491">
    <property type="entry name" value="CDGSH IRON SULFUR DOMAIN PROTEIN HOMOLOG"/>
    <property type="match status" value="1"/>
</dbReference>
<dbReference type="PIRSF" id="PIRSF009180">
    <property type="entry name" value="UCP009180"/>
    <property type="match status" value="1"/>
</dbReference>
<proteinExistence type="predicted"/>
<dbReference type="Pfam" id="PF09360">
    <property type="entry name" value="zf-CDGSH"/>
    <property type="match status" value="2"/>
</dbReference>
<dbReference type="InterPro" id="IPR010693">
    <property type="entry name" value="Divergent_4Fe-4S_mono-cluster"/>
</dbReference>
<comment type="caution">
    <text evidence="6">The sequence shown here is derived from an EMBL/GenBank/DDBJ whole genome shotgun (WGS) entry which is preliminary data.</text>
</comment>
<sequence length="219" mass="23595">TPKITAMENGPYQVLGDVPLVRKTPVKTDQGEPISWQTGEKIETESAYYLCRCGASANKPFCDGTHRQIGFDGSETADTNDISTRQTDYPGTDIVVKNDGSLCIHAGFCANELSNVWQMTQDSSDPEVRAQIMKMIDQCPSGSLAYALEAGGNTVEIELPKEIALLPDSAIWVTGNIPVVRSDGAPCEVRNRVTLCRCGASANKPFCDGSHEEAGFTDS</sequence>
<evidence type="ECO:0000313" key="7">
    <source>
        <dbReference type="Proteomes" id="UP000019141"/>
    </source>
</evidence>
<keyword evidence="7" id="KW-1185">Reference proteome</keyword>
<evidence type="ECO:0000256" key="2">
    <source>
        <dbReference type="ARBA" id="ARBA00022723"/>
    </source>
</evidence>
<keyword evidence="1" id="KW-0001">2Fe-2S</keyword>
<dbReference type="InterPro" id="IPR042216">
    <property type="entry name" value="MitoNEET_CISD"/>
</dbReference>
<organism evidence="6 7">
    <name type="scientific">Entotheonella factor</name>
    <dbReference type="NCBI Taxonomy" id="1429438"/>
    <lineage>
        <taxon>Bacteria</taxon>
        <taxon>Pseudomonadati</taxon>
        <taxon>Nitrospinota/Tectimicrobiota group</taxon>
        <taxon>Candidatus Tectimicrobiota</taxon>
        <taxon>Candidatus Entotheonellia</taxon>
        <taxon>Candidatus Entotheonellales</taxon>
        <taxon>Candidatus Entotheonellaceae</taxon>
        <taxon>Candidatus Entotheonella</taxon>
    </lineage>
</organism>
<feature type="domain" description="Iron-binding zinc finger CDGSH type" evidence="5">
    <location>
        <begin position="37"/>
        <end position="72"/>
    </location>
</feature>
<keyword evidence="4" id="KW-0411">Iron-sulfur</keyword>
<keyword evidence="3" id="KW-0408">Iron</keyword>
<dbReference type="InterPro" id="IPR052950">
    <property type="entry name" value="CISD"/>
</dbReference>
<name>W4L563_ENTF1</name>
<gene>
    <name evidence="6" type="ORF">ETSY1_41020</name>
</gene>
<dbReference type="Pfam" id="PF06902">
    <property type="entry name" value="Fer4_19"/>
    <property type="match status" value="1"/>
</dbReference>
<reference evidence="6 7" key="1">
    <citation type="journal article" date="2014" name="Nature">
        <title>An environmental bacterial taxon with a large and distinct metabolic repertoire.</title>
        <authorList>
            <person name="Wilson M.C."/>
            <person name="Mori T."/>
            <person name="Ruckert C."/>
            <person name="Uria A.R."/>
            <person name="Helf M.J."/>
            <person name="Takada K."/>
            <person name="Gernert C."/>
            <person name="Steffens U.A."/>
            <person name="Heycke N."/>
            <person name="Schmitt S."/>
            <person name="Rinke C."/>
            <person name="Helfrich E.J."/>
            <person name="Brachmann A.O."/>
            <person name="Gurgui C."/>
            <person name="Wakimoto T."/>
            <person name="Kracht M."/>
            <person name="Crusemann M."/>
            <person name="Hentschel U."/>
            <person name="Abe I."/>
            <person name="Matsunaga S."/>
            <person name="Kalinowski J."/>
            <person name="Takeyama H."/>
            <person name="Piel J."/>
        </authorList>
    </citation>
    <scope>NUCLEOTIDE SEQUENCE [LARGE SCALE GENOMIC DNA]</scope>
    <source>
        <strain evidence="7">TSY1</strain>
    </source>
</reference>
<evidence type="ECO:0000256" key="1">
    <source>
        <dbReference type="ARBA" id="ARBA00022714"/>
    </source>
</evidence>
<evidence type="ECO:0000313" key="6">
    <source>
        <dbReference type="EMBL" id="ETW93029.1"/>
    </source>
</evidence>
<evidence type="ECO:0000259" key="5">
    <source>
        <dbReference type="SMART" id="SM00704"/>
    </source>
</evidence>
<evidence type="ECO:0000256" key="3">
    <source>
        <dbReference type="ARBA" id="ARBA00023004"/>
    </source>
</evidence>